<evidence type="ECO:0000313" key="3">
    <source>
        <dbReference type="EMBL" id="CAB3263526.1"/>
    </source>
</evidence>
<protein>
    <submittedName>
        <fullName evidence="3">Leucine-rich repeat-containing protein 57-like</fullName>
    </submittedName>
</protein>
<evidence type="ECO:0000256" key="1">
    <source>
        <dbReference type="ARBA" id="ARBA00022614"/>
    </source>
</evidence>
<dbReference type="PROSITE" id="PS51450">
    <property type="entry name" value="LRR"/>
    <property type="match status" value="2"/>
</dbReference>
<dbReference type="InterPro" id="IPR032675">
    <property type="entry name" value="LRR_dom_sf"/>
</dbReference>
<dbReference type="InterPro" id="IPR003591">
    <property type="entry name" value="Leu-rich_rpt_typical-subtyp"/>
</dbReference>
<sequence length="237" mass="26623">MGNSIKAHIEHAEKTGVCQLSSMNLSEFPSQVLKLSKSLRTLDLSDNKIQGIPEAIGNFTSLKTLTLNHNRLSILCSSICKLKKLEHLSVTHNRLAYLPPDLGECAALKTVVLTGNHFQSVPEQMATLKHLDLLDMSHNKITRIPENLHQLNAVELILNNNQIPSLPDCLASCPRLKVLRFQENCVPLDGISKKILLDSKISLLVFDGNLFTQKDFQQVEGYSQYMERYTATKKKFE</sequence>
<name>A0A6F9DKM1_9ASCI</name>
<dbReference type="Pfam" id="PF13855">
    <property type="entry name" value="LRR_8"/>
    <property type="match status" value="2"/>
</dbReference>
<dbReference type="AlphaFoldDB" id="A0A6F9DKM1"/>
<dbReference type="SMART" id="SM00365">
    <property type="entry name" value="LRR_SD22"/>
    <property type="match status" value="3"/>
</dbReference>
<dbReference type="PANTHER" id="PTHR48051:SF62">
    <property type="entry name" value="LEUCINE-RICH REPEAT-CONTAINING PROTEIN 57"/>
    <property type="match status" value="1"/>
</dbReference>
<dbReference type="Gene3D" id="3.80.10.10">
    <property type="entry name" value="Ribonuclease Inhibitor"/>
    <property type="match status" value="1"/>
</dbReference>
<dbReference type="SUPFAM" id="SSF52058">
    <property type="entry name" value="L domain-like"/>
    <property type="match status" value="1"/>
</dbReference>
<dbReference type="PRINTS" id="PR00019">
    <property type="entry name" value="LEURICHRPT"/>
</dbReference>
<evidence type="ECO:0000256" key="2">
    <source>
        <dbReference type="ARBA" id="ARBA00022737"/>
    </source>
</evidence>
<dbReference type="InterPro" id="IPR001611">
    <property type="entry name" value="Leu-rich_rpt"/>
</dbReference>
<keyword evidence="1" id="KW-0433">Leucine-rich repeat</keyword>
<proteinExistence type="evidence at transcript level"/>
<dbReference type="EMBL" id="LR787664">
    <property type="protein sequence ID" value="CAB3263526.1"/>
    <property type="molecule type" value="mRNA"/>
</dbReference>
<gene>
    <name evidence="3" type="primary">Lrrc57</name>
</gene>
<accession>A0A6F9DKM1</accession>
<reference evidence="3" key="1">
    <citation type="submission" date="2020-04" db="EMBL/GenBank/DDBJ databases">
        <authorList>
            <person name="Neveu A P."/>
        </authorList>
    </citation>
    <scope>NUCLEOTIDE SEQUENCE</scope>
    <source>
        <tissue evidence="3">Whole embryo</tissue>
    </source>
</reference>
<dbReference type="SMART" id="SM00369">
    <property type="entry name" value="LRR_TYP"/>
    <property type="match status" value="5"/>
</dbReference>
<keyword evidence="2" id="KW-0677">Repeat</keyword>
<dbReference type="PANTHER" id="PTHR48051">
    <property type="match status" value="1"/>
</dbReference>
<dbReference type="InterPro" id="IPR050216">
    <property type="entry name" value="LRR_domain-containing"/>
</dbReference>
<organism evidence="3">
    <name type="scientific">Phallusia mammillata</name>
    <dbReference type="NCBI Taxonomy" id="59560"/>
    <lineage>
        <taxon>Eukaryota</taxon>
        <taxon>Metazoa</taxon>
        <taxon>Chordata</taxon>
        <taxon>Tunicata</taxon>
        <taxon>Ascidiacea</taxon>
        <taxon>Phlebobranchia</taxon>
        <taxon>Ascidiidae</taxon>
        <taxon>Phallusia</taxon>
    </lineage>
</organism>
<dbReference type="GO" id="GO:0005737">
    <property type="term" value="C:cytoplasm"/>
    <property type="evidence" value="ECO:0007669"/>
    <property type="project" value="TreeGrafter"/>
</dbReference>
<dbReference type="FunFam" id="3.80.10.10:FF:000230">
    <property type="entry name" value="Leucine-rich repeat-containing protein 57"/>
    <property type="match status" value="1"/>
</dbReference>